<dbReference type="Proteomes" id="UP001501521">
    <property type="component" value="Unassembled WGS sequence"/>
</dbReference>
<keyword evidence="3" id="KW-1185">Reference proteome</keyword>
<organism evidence="2 3">
    <name type="scientific">Tessaracoccus lubricantis</name>
    <dbReference type="NCBI Taxonomy" id="545543"/>
    <lineage>
        <taxon>Bacteria</taxon>
        <taxon>Bacillati</taxon>
        <taxon>Actinomycetota</taxon>
        <taxon>Actinomycetes</taxon>
        <taxon>Propionibacteriales</taxon>
        <taxon>Propionibacteriaceae</taxon>
        <taxon>Tessaracoccus</taxon>
    </lineage>
</organism>
<keyword evidence="1" id="KW-0812">Transmembrane</keyword>
<keyword evidence="1" id="KW-0472">Membrane</keyword>
<feature type="transmembrane region" description="Helical" evidence="1">
    <location>
        <begin position="6"/>
        <end position="28"/>
    </location>
</feature>
<evidence type="ECO:0000313" key="3">
    <source>
        <dbReference type="Proteomes" id="UP001501521"/>
    </source>
</evidence>
<evidence type="ECO:0000256" key="1">
    <source>
        <dbReference type="SAM" id="Phobius"/>
    </source>
</evidence>
<proteinExistence type="predicted"/>
<reference evidence="3" key="1">
    <citation type="journal article" date="2019" name="Int. J. Syst. Evol. Microbiol.">
        <title>The Global Catalogue of Microorganisms (GCM) 10K type strain sequencing project: providing services to taxonomists for standard genome sequencing and annotation.</title>
        <authorList>
            <consortium name="The Broad Institute Genomics Platform"/>
            <consortium name="The Broad Institute Genome Sequencing Center for Infectious Disease"/>
            <person name="Wu L."/>
            <person name="Ma J."/>
        </authorList>
    </citation>
    <scope>NUCLEOTIDE SEQUENCE [LARGE SCALE GENOMIC DNA]</scope>
    <source>
        <strain evidence="3">JCM 19125</strain>
    </source>
</reference>
<feature type="transmembrane region" description="Helical" evidence="1">
    <location>
        <begin position="197"/>
        <end position="216"/>
    </location>
</feature>
<protein>
    <submittedName>
        <fullName evidence="2">Glycosyltransferase family 39 protein</fullName>
    </submittedName>
</protein>
<feature type="transmembrane region" description="Helical" evidence="1">
    <location>
        <begin position="258"/>
        <end position="278"/>
    </location>
</feature>
<comment type="caution">
    <text evidence="2">The sequence shown here is derived from an EMBL/GenBank/DDBJ whole genome shotgun (WGS) entry which is preliminary data.</text>
</comment>
<accession>A0ABP9F4D5</accession>
<feature type="transmembrane region" description="Helical" evidence="1">
    <location>
        <begin position="285"/>
        <end position="302"/>
    </location>
</feature>
<feature type="transmembrane region" description="Helical" evidence="1">
    <location>
        <begin position="322"/>
        <end position="350"/>
    </location>
</feature>
<feature type="transmembrane region" description="Helical" evidence="1">
    <location>
        <begin position="100"/>
        <end position="116"/>
    </location>
</feature>
<feature type="transmembrane region" description="Helical" evidence="1">
    <location>
        <begin position="123"/>
        <end position="143"/>
    </location>
</feature>
<name>A0ABP9F4D5_9ACTN</name>
<feature type="transmembrane region" description="Helical" evidence="1">
    <location>
        <begin position="149"/>
        <end position="176"/>
    </location>
</feature>
<dbReference type="EMBL" id="BAABLV010000015">
    <property type="protein sequence ID" value="GAA4894045.1"/>
    <property type="molecule type" value="Genomic_DNA"/>
</dbReference>
<sequence length="359" mass="39270">MGSVGAYLTVKGLFLATLAVVVGSFPLAKLTAFDAGWYLTVVDEGYGVASRSNLAFFPLLPGLARIPMALGVPSAWAVLVMAWLGSVVAVVGIHRVGAELGSAAVGFWLAFCWAVAPRSHVQVMGYAEGWFTAFVAWGLWAMLTRRRWLAGFMGLLAGLTQASALVYIGVLWLWWLAGVVGNRGQRGWRARLCLERLGAAALGSAGFALFWLYVAYRTGSITGYLDIRRDWNSVAGSPWPNLVKTWNVLTPGYEGTSFTGLITPAIAIALAVVLLLVMIYMREHWLAVMLLLLGLVLVLMQQEDYHSKARMLMPWFVMWLPLARLFARCSAWVMVPVALTLTVVSVMWGLDAAAYRYSP</sequence>
<gene>
    <name evidence="2" type="ORF">GCM10025789_09060</name>
</gene>
<keyword evidence="1" id="KW-1133">Transmembrane helix</keyword>
<evidence type="ECO:0000313" key="2">
    <source>
        <dbReference type="EMBL" id="GAA4894045.1"/>
    </source>
</evidence>
<feature type="transmembrane region" description="Helical" evidence="1">
    <location>
        <begin position="75"/>
        <end position="94"/>
    </location>
</feature>